<accession>A0AAD4LE01</accession>
<gene>
    <name evidence="1" type="ORF">EDB92DRAFT_1884461</name>
</gene>
<sequence length="207" mass="23359">MAAQRLLAWPKHASSEARNLVLGVLKSHNEPLSTRELFEKAVKVPTPPGANGEPLTPSAQTLRDAIPAPPYPDHPVRSLTFLKRTILETLVRTRDVKKVHIKRVLTPAEVEHRMSTMSKAQLKKTSVEALSQPVSTWMWQLVDKSATPVRVSKDKEEDAKVAFGAEVGAGEDWGHLNKRRRRVREEKVARDVKWMRKVQNAREVTNT</sequence>
<comment type="caution">
    <text evidence="1">The sequence shown here is derived from an EMBL/GenBank/DDBJ whole genome shotgun (WGS) entry which is preliminary data.</text>
</comment>
<name>A0AAD4LE01_9AGAM</name>
<proteinExistence type="predicted"/>
<dbReference type="Proteomes" id="UP001201163">
    <property type="component" value="Unassembled WGS sequence"/>
</dbReference>
<organism evidence="1 2">
    <name type="scientific">Lactarius akahatsu</name>
    <dbReference type="NCBI Taxonomy" id="416441"/>
    <lineage>
        <taxon>Eukaryota</taxon>
        <taxon>Fungi</taxon>
        <taxon>Dikarya</taxon>
        <taxon>Basidiomycota</taxon>
        <taxon>Agaricomycotina</taxon>
        <taxon>Agaricomycetes</taxon>
        <taxon>Russulales</taxon>
        <taxon>Russulaceae</taxon>
        <taxon>Lactarius</taxon>
    </lineage>
</organism>
<dbReference type="AlphaFoldDB" id="A0AAD4LE01"/>
<protein>
    <submittedName>
        <fullName evidence="1">Uncharacterized protein</fullName>
    </submittedName>
</protein>
<dbReference type="EMBL" id="JAKELL010000070">
    <property type="protein sequence ID" value="KAH8984904.1"/>
    <property type="molecule type" value="Genomic_DNA"/>
</dbReference>
<keyword evidence="2" id="KW-1185">Reference proteome</keyword>
<evidence type="ECO:0000313" key="1">
    <source>
        <dbReference type="EMBL" id="KAH8984904.1"/>
    </source>
</evidence>
<evidence type="ECO:0000313" key="2">
    <source>
        <dbReference type="Proteomes" id="UP001201163"/>
    </source>
</evidence>
<reference evidence="1" key="1">
    <citation type="submission" date="2022-01" db="EMBL/GenBank/DDBJ databases">
        <title>Comparative genomics reveals a dynamic genome evolution in the ectomycorrhizal milk-cap (Lactarius) mushrooms.</title>
        <authorList>
            <consortium name="DOE Joint Genome Institute"/>
            <person name="Lebreton A."/>
            <person name="Tang N."/>
            <person name="Kuo A."/>
            <person name="LaButti K."/>
            <person name="Drula E."/>
            <person name="Barry K."/>
            <person name="Clum A."/>
            <person name="Lipzen A."/>
            <person name="Mousain D."/>
            <person name="Ng V."/>
            <person name="Wang R."/>
            <person name="Wang X."/>
            <person name="Dai Y."/>
            <person name="Henrissat B."/>
            <person name="Grigoriev I.V."/>
            <person name="Guerin-Laguette A."/>
            <person name="Yu F."/>
            <person name="Martin F.M."/>
        </authorList>
    </citation>
    <scope>NUCLEOTIDE SEQUENCE</scope>
    <source>
        <strain evidence="1">QP</strain>
    </source>
</reference>